<evidence type="ECO:0000313" key="1">
    <source>
        <dbReference type="EMBL" id="PIS43322.1"/>
    </source>
</evidence>
<dbReference type="Gene3D" id="3.40.630.30">
    <property type="match status" value="1"/>
</dbReference>
<organism evidence="1 2">
    <name type="scientific">Candidatus Kaiserbacteria bacterium CG08_land_8_20_14_0_20_50_21</name>
    <dbReference type="NCBI Taxonomy" id="1974604"/>
    <lineage>
        <taxon>Bacteria</taxon>
        <taxon>Candidatus Kaiseribacteriota</taxon>
    </lineage>
</organism>
<evidence type="ECO:0008006" key="3">
    <source>
        <dbReference type="Google" id="ProtNLM"/>
    </source>
</evidence>
<comment type="caution">
    <text evidence="1">The sequence shown here is derived from an EMBL/GenBank/DDBJ whole genome shotgun (WGS) entry which is preliminary data.</text>
</comment>
<reference evidence="2" key="1">
    <citation type="submission" date="2017-09" db="EMBL/GenBank/DDBJ databases">
        <title>Depth-based differentiation of microbial function through sediment-hosted aquifers and enrichment of novel symbionts in the deep terrestrial subsurface.</title>
        <authorList>
            <person name="Probst A.J."/>
            <person name="Ladd B."/>
            <person name="Jarett J.K."/>
            <person name="Geller-Mcgrath D.E."/>
            <person name="Sieber C.M.K."/>
            <person name="Emerson J.B."/>
            <person name="Anantharaman K."/>
            <person name="Thomas B.C."/>
            <person name="Malmstrom R."/>
            <person name="Stieglmeier M."/>
            <person name="Klingl A."/>
            <person name="Woyke T."/>
            <person name="Ryan C.M."/>
            <person name="Banfield J.F."/>
        </authorList>
    </citation>
    <scope>NUCLEOTIDE SEQUENCE [LARGE SCALE GENOMIC DNA]</scope>
</reference>
<evidence type="ECO:0000313" key="2">
    <source>
        <dbReference type="Proteomes" id="UP000228687"/>
    </source>
</evidence>
<dbReference type="InterPro" id="IPR016181">
    <property type="entry name" value="Acyl_CoA_acyltransferase"/>
</dbReference>
<gene>
    <name evidence="1" type="ORF">COT23_02005</name>
</gene>
<dbReference type="AlphaFoldDB" id="A0A2H0Z016"/>
<dbReference type="SUPFAM" id="SSF55729">
    <property type="entry name" value="Acyl-CoA N-acyltransferases (Nat)"/>
    <property type="match status" value="1"/>
</dbReference>
<accession>A0A2H0Z016</accession>
<sequence length="140" mass="15679">MFNSPPGPENLKSKKESIDARIAFLEKYGAKVELDKPTVDAYRLTFSYEDAVVTIRIALNDYGGADVIITNMTTLPDSQKDMGFGSKALQSVLSWAANNFKDIRAVQVQEPSENFWIKNGFTKCEDPNPTNDFIYRTSAK</sequence>
<protein>
    <recommendedName>
        <fullName evidence="3">N-acetyltransferase domain-containing protein</fullName>
    </recommendedName>
</protein>
<dbReference type="Proteomes" id="UP000228687">
    <property type="component" value="Unassembled WGS sequence"/>
</dbReference>
<proteinExistence type="predicted"/>
<dbReference type="EMBL" id="PEXT01000041">
    <property type="protein sequence ID" value="PIS43322.1"/>
    <property type="molecule type" value="Genomic_DNA"/>
</dbReference>
<name>A0A2H0Z016_9BACT</name>